<evidence type="ECO:0000313" key="6">
    <source>
        <dbReference type="EMBL" id="KAB5594291.1"/>
    </source>
</evidence>
<accession>A0A5N5QRW0</accession>
<sequence>MVNGELAGNQRRLRHIQGIYVKNLTPFPLRDHASSALQQTTLAPILHLSDDTDLVLARRRSRRISQNSIVTLRTMRPDSHVEESNEKSQTPDSPRTARTRPLGPPVSFPRAGPSNSPPTHLRRQRSTSRASLGSSQGAAHSRDPSINGIPTCPITSSGSFPYDLSQRNLEKLMSSRLVETFVTLTIPETQDPKHSTADKDRSPSSPTDRSPARGLLSKKVPPGKPTMAKHSRLSSASSPVAANGEHSSSSRLPNTTVKRTTSTLKSKEPTANGSAGTLSVPSKSVVFPGTSSQPSSRSASPARSPVEDCQATIPFFISPIHRPSTNPCWSDLDASVDFAEWTDRHQSRVVVTLWGRVDGSSASAWSNVKGKAKNTDSDETSEGNWKVLFEWDVQMGKLEKVEASVLDHFDVLPSNTLLFSLSPTGDLYFLPPDSPEHPSSPTAYASDSELASPSHKSKPPTRDEILQQSRRETRMKQSATWADVVKLSNLYAVVRDTKASLNEVIRNTNKLIEQAGPNVLGREVSEREEKIRSLKQEVLAVKKGCAVAAQDIQDRIEQLRARREALRTAFDMYDQDVKLNNEESKQVDSARATYHSTHNALTPHRTTLCDTLDFIFPIEPNPERAADLVFTILEVPLSVPVAPSDPAPPLDNEEAVSAALGYAAHVVALLSSYMNVRLPYPVTYVGSRSYVRDPISATMHGPRMFPLNPTGVDTYRFEYAVFLLNKDIETLMAEQGLRAADLRHTLPNLKNLILTLTHNSDLTTPTVRMAPAIPAPLAEETAPTPRAASPVPTENTPAPAPSRSSFLSPLAAILRSRYTGTPSRPKVVVDLAESTERPDVQAPAETESPQTARPENSPASSLGNGDTSSAGEPPAHQVEAKGDSVPTTGLEKLGDNPSVGTPPTSPLSHTVS</sequence>
<feature type="compositionally biased region" description="Polar residues" evidence="5">
    <location>
        <begin position="898"/>
        <end position="912"/>
    </location>
</feature>
<comment type="caution">
    <text evidence="6">The sequence shown here is derived from an EMBL/GenBank/DDBJ whole genome shotgun (WGS) entry which is preliminary data.</text>
</comment>
<name>A0A5N5QRW0_9AGAM</name>
<dbReference type="Proteomes" id="UP000383932">
    <property type="component" value="Unassembled WGS sequence"/>
</dbReference>
<evidence type="ECO:0000256" key="4">
    <source>
        <dbReference type="SAM" id="Coils"/>
    </source>
</evidence>
<reference evidence="6 7" key="1">
    <citation type="journal article" date="2019" name="Fungal Biol. Biotechnol.">
        <title>Draft genome sequence of fastidious pathogen Ceratobasidium theobromae, which causes vascular-streak dieback in Theobroma cacao.</title>
        <authorList>
            <person name="Ali S.S."/>
            <person name="Asman A."/>
            <person name="Shao J."/>
            <person name="Firmansyah A.P."/>
            <person name="Susilo A.W."/>
            <person name="Rosmana A."/>
            <person name="McMahon P."/>
            <person name="Junaid M."/>
            <person name="Guest D."/>
            <person name="Kheng T.Y."/>
            <person name="Meinhardt L.W."/>
            <person name="Bailey B.A."/>
        </authorList>
    </citation>
    <scope>NUCLEOTIDE SEQUENCE [LARGE SCALE GENOMIC DNA]</scope>
    <source>
        <strain evidence="6 7">CT2</strain>
    </source>
</reference>
<gene>
    <name evidence="6" type="ORF">CTheo_2221</name>
</gene>
<proteinExistence type="inferred from homology"/>
<evidence type="ECO:0000256" key="2">
    <source>
        <dbReference type="ARBA" id="ARBA00013807"/>
    </source>
</evidence>
<dbReference type="OrthoDB" id="72772at2759"/>
<dbReference type="EMBL" id="SSOP01000022">
    <property type="protein sequence ID" value="KAB5594291.1"/>
    <property type="molecule type" value="Genomic_DNA"/>
</dbReference>
<dbReference type="Pfam" id="PF10186">
    <property type="entry name" value="ATG14"/>
    <property type="match status" value="1"/>
</dbReference>
<feature type="region of interest" description="Disordered" evidence="5">
    <location>
        <begin position="430"/>
        <end position="463"/>
    </location>
</feature>
<keyword evidence="3 4" id="KW-0175">Coiled coil</keyword>
<feature type="compositionally biased region" description="Low complexity" evidence="5">
    <location>
        <begin position="291"/>
        <end position="304"/>
    </location>
</feature>
<feature type="compositionally biased region" description="Basic and acidic residues" evidence="5">
    <location>
        <begin position="75"/>
        <end position="86"/>
    </location>
</feature>
<feature type="compositionally biased region" description="Polar residues" evidence="5">
    <location>
        <begin position="792"/>
        <end position="804"/>
    </location>
</feature>
<feature type="coiled-coil region" evidence="4">
    <location>
        <begin position="549"/>
        <end position="576"/>
    </location>
</feature>
<keyword evidence="7" id="KW-1185">Reference proteome</keyword>
<feature type="compositionally biased region" description="Polar residues" evidence="5">
    <location>
        <begin position="233"/>
        <end position="282"/>
    </location>
</feature>
<feature type="compositionally biased region" description="Polar residues" evidence="5">
    <location>
        <begin position="437"/>
        <end position="451"/>
    </location>
</feature>
<feature type="compositionally biased region" description="Polar residues" evidence="5">
    <location>
        <begin position="847"/>
        <end position="870"/>
    </location>
</feature>
<dbReference type="GO" id="GO:0000323">
    <property type="term" value="C:lytic vacuole"/>
    <property type="evidence" value="ECO:0007669"/>
    <property type="project" value="TreeGrafter"/>
</dbReference>
<comment type="similarity">
    <text evidence="1">Belongs to the ATG14 family.</text>
</comment>
<dbReference type="GO" id="GO:0000149">
    <property type="term" value="F:SNARE binding"/>
    <property type="evidence" value="ECO:0007669"/>
    <property type="project" value="TreeGrafter"/>
</dbReference>
<organism evidence="6 7">
    <name type="scientific">Ceratobasidium theobromae</name>
    <dbReference type="NCBI Taxonomy" id="1582974"/>
    <lineage>
        <taxon>Eukaryota</taxon>
        <taxon>Fungi</taxon>
        <taxon>Dikarya</taxon>
        <taxon>Basidiomycota</taxon>
        <taxon>Agaricomycotina</taxon>
        <taxon>Agaricomycetes</taxon>
        <taxon>Cantharellales</taxon>
        <taxon>Ceratobasidiaceae</taxon>
        <taxon>Ceratobasidium</taxon>
    </lineage>
</organism>
<feature type="region of interest" description="Disordered" evidence="5">
    <location>
        <begin position="831"/>
        <end position="912"/>
    </location>
</feature>
<evidence type="ECO:0000313" key="7">
    <source>
        <dbReference type="Proteomes" id="UP000383932"/>
    </source>
</evidence>
<dbReference type="AlphaFoldDB" id="A0A5N5QRW0"/>
<dbReference type="GO" id="GO:0005768">
    <property type="term" value="C:endosome"/>
    <property type="evidence" value="ECO:0007669"/>
    <property type="project" value="TreeGrafter"/>
</dbReference>
<feature type="compositionally biased region" description="Polar residues" evidence="5">
    <location>
        <begin position="127"/>
        <end position="138"/>
    </location>
</feature>
<feature type="compositionally biased region" description="Low complexity" evidence="5">
    <location>
        <begin position="203"/>
        <end position="213"/>
    </location>
</feature>
<evidence type="ECO:0000256" key="5">
    <source>
        <dbReference type="SAM" id="MobiDB-lite"/>
    </source>
</evidence>
<dbReference type="GO" id="GO:0032991">
    <property type="term" value="C:protein-containing complex"/>
    <property type="evidence" value="ECO:0007669"/>
    <property type="project" value="UniProtKB-ARBA"/>
</dbReference>
<dbReference type="GO" id="GO:0035493">
    <property type="term" value="P:SNARE complex assembly"/>
    <property type="evidence" value="ECO:0007669"/>
    <property type="project" value="TreeGrafter"/>
</dbReference>
<dbReference type="InterPro" id="IPR018791">
    <property type="entry name" value="UV_resistance/autophagy_Atg14"/>
</dbReference>
<feature type="region of interest" description="Disordered" evidence="5">
    <location>
        <begin position="67"/>
        <end position="152"/>
    </location>
</feature>
<dbReference type="PANTHER" id="PTHR15157:SF5">
    <property type="entry name" value="UV RADIATION RESISTANCE-ASSOCIATED GENE PROTEIN"/>
    <property type="match status" value="1"/>
</dbReference>
<feature type="compositionally biased region" description="Low complexity" evidence="5">
    <location>
        <begin position="779"/>
        <end position="790"/>
    </location>
</feature>
<protein>
    <recommendedName>
        <fullName evidence="2">Autophagy-related protein 14</fullName>
    </recommendedName>
</protein>
<evidence type="ECO:0000256" key="3">
    <source>
        <dbReference type="ARBA" id="ARBA00023054"/>
    </source>
</evidence>
<feature type="region of interest" description="Disordered" evidence="5">
    <location>
        <begin position="188"/>
        <end position="305"/>
    </location>
</feature>
<dbReference type="PANTHER" id="PTHR15157">
    <property type="entry name" value="UV RADIATION RESISTANCE-ASSOCIATED GENE PROTEIN"/>
    <property type="match status" value="1"/>
</dbReference>
<feature type="compositionally biased region" description="Basic and acidic residues" evidence="5">
    <location>
        <begin position="190"/>
        <end position="202"/>
    </location>
</feature>
<feature type="region of interest" description="Disordered" evidence="5">
    <location>
        <begin position="779"/>
        <end position="804"/>
    </location>
</feature>
<evidence type="ECO:0000256" key="1">
    <source>
        <dbReference type="ARBA" id="ARBA00009574"/>
    </source>
</evidence>